<reference evidence="5 6" key="1">
    <citation type="submission" date="2018-06" db="EMBL/GenBank/DDBJ databases">
        <title>Flavobacterium sp IMCC34762, genome.</title>
        <authorList>
            <person name="Joung Y."/>
            <person name="Cho J."/>
            <person name="Song J."/>
        </authorList>
    </citation>
    <scope>NUCLEOTIDE SEQUENCE [LARGE SCALE GENOMIC DNA]</scope>
    <source>
        <strain evidence="5 6">IMCC34762</strain>
    </source>
</reference>
<dbReference type="GO" id="GO:0016491">
    <property type="term" value="F:oxidoreductase activity"/>
    <property type="evidence" value="ECO:0007669"/>
    <property type="project" value="UniProtKB-KW"/>
</dbReference>
<dbReference type="InterPro" id="IPR036291">
    <property type="entry name" value="NAD(P)-bd_dom_sf"/>
</dbReference>
<dbReference type="Gene3D" id="3.40.50.720">
    <property type="entry name" value="NAD(P)-binding Rossmann-like Domain"/>
    <property type="match status" value="1"/>
</dbReference>
<dbReference type="InterPro" id="IPR055170">
    <property type="entry name" value="GFO_IDH_MocA-like_dom"/>
</dbReference>
<dbReference type="OrthoDB" id="9815825at2"/>
<evidence type="ECO:0000259" key="3">
    <source>
        <dbReference type="Pfam" id="PF01408"/>
    </source>
</evidence>
<evidence type="ECO:0000313" key="6">
    <source>
        <dbReference type="Proteomes" id="UP000249177"/>
    </source>
</evidence>
<evidence type="ECO:0000259" key="4">
    <source>
        <dbReference type="Pfam" id="PF22725"/>
    </source>
</evidence>
<dbReference type="AlphaFoldDB" id="A0A2W7U734"/>
<protein>
    <submittedName>
        <fullName evidence="5">Gfo/Idh/MocA family oxidoreductase</fullName>
    </submittedName>
</protein>
<dbReference type="GO" id="GO:0000166">
    <property type="term" value="F:nucleotide binding"/>
    <property type="evidence" value="ECO:0007669"/>
    <property type="project" value="InterPro"/>
</dbReference>
<feature type="domain" description="GFO/IDH/MocA-like oxidoreductase" evidence="4">
    <location>
        <begin position="137"/>
        <end position="248"/>
    </location>
</feature>
<dbReference type="InterPro" id="IPR000683">
    <property type="entry name" value="Gfo/Idh/MocA-like_OxRdtase_N"/>
</dbReference>
<dbReference type="SUPFAM" id="SSF55347">
    <property type="entry name" value="Glyceraldehyde-3-phosphate dehydrogenase-like, C-terminal domain"/>
    <property type="match status" value="1"/>
</dbReference>
<dbReference type="PANTHER" id="PTHR22604:SF105">
    <property type="entry name" value="TRANS-1,2-DIHYDROBENZENE-1,2-DIOL DEHYDROGENASE"/>
    <property type="match status" value="1"/>
</dbReference>
<keyword evidence="6" id="KW-1185">Reference proteome</keyword>
<gene>
    <name evidence="5" type="ORF">DOS84_11860</name>
</gene>
<comment type="caution">
    <text evidence="5">The sequence shown here is derived from an EMBL/GenBank/DDBJ whole genome shotgun (WGS) entry which is preliminary data.</text>
</comment>
<name>A0A2W7U734_9FLAO</name>
<proteinExistence type="inferred from homology"/>
<evidence type="ECO:0000313" key="5">
    <source>
        <dbReference type="EMBL" id="PZX93059.1"/>
    </source>
</evidence>
<evidence type="ECO:0000256" key="1">
    <source>
        <dbReference type="ARBA" id="ARBA00010928"/>
    </source>
</evidence>
<sequence length="325" mass="36604">MGNSIKIKWGIIGLGKIANQFAKELQLVKSAELCAVASRNLDKAQEFANLFQCPKAYGSYEELFQDESVDILYIATPHDSHAELTIKALQNNKHVLCEKPIALHYQDALQMIKTAKECNKFFMEAFWTRFNPSVREALYHVQNGVIGDVKYLNADFAFAVEDLEGNRMTDTKLGGGSLMDVGVYPLFLAYLMMGIPKEIVAKSNFHSTGADLQTSIILQYETAQAILHSSFLSSSNLKASISGTQGRINLNSPWYMTESYTLIQDDHKEKIKRPTLGKGYTYEIEECHTCIRGKEIESQLWSHQNSLDLISIVDEVRKQIGLVYL</sequence>
<evidence type="ECO:0000256" key="2">
    <source>
        <dbReference type="ARBA" id="ARBA00023002"/>
    </source>
</evidence>
<organism evidence="5 6">
    <name type="scientific">Flavobacterium aquariorum</name>
    <dbReference type="NCBI Taxonomy" id="2217670"/>
    <lineage>
        <taxon>Bacteria</taxon>
        <taxon>Pseudomonadati</taxon>
        <taxon>Bacteroidota</taxon>
        <taxon>Flavobacteriia</taxon>
        <taxon>Flavobacteriales</taxon>
        <taxon>Flavobacteriaceae</taxon>
        <taxon>Flavobacterium</taxon>
    </lineage>
</organism>
<dbReference type="RefSeq" id="WP_111410341.1">
    <property type="nucleotide sequence ID" value="NZ_QKXH01000007.1"/>
</dbReference>
<dbReference type="EMBL" id="QKXH01000007">
    <property type="protein sequence ID" value="PZX93059.1"/>
    <property type="molecule type" value="Genomic_DNA"/>
</dbReference>
<dbReference type="PANTHER" id="PTHR22604">
    <property type="entry name" value="OXIDOREDUCTASES"/>
    <property type="match status" value="1"/>
</dbReference>
<keyword evidence="2" id="KW-0560">Oxidoreductase</keyword>
<dbReference type="Pfam" id="PF01408">
    <property type="entry name" value="GFO_IDH_MocA"/>
    <property type="match status" value="1"/>
</dbReference>
<accession>A0A2W7U734</accession>
<dbReference type="Proteomes" id="UP000249177">
    <property type="component" value="Unassembled WGS sequence"/>
</dbReference>
<feature type="domain" description="Gfo/Idh/MocA-like oxidoreductase N-terminal" evidence="3">
    <location>
        <begin position="7"/>
        <end position="124"/>
    </location>
</feature>
<dbReference type="InterPro" id="IPR050984">
    <property type="entry name" value="Gfo/Idh/MocA_domain"/>
</dbReference>
<comment type="similarity">
    <text evidence="1">Belongs to the Gfo/Idh/MocA family.</text>
</comment>
<dbReference type="SUPFAM" id="SSF51735">
    <property type="entry name" value="NAD(P)-binding Rossmann-fold domains"/>
    <property type="match status" value="1"/>
</dbReference>
<dbReference type="Pfam" id="PF22725">
    <property type="entry name" value="GFO_IDH_MocA_C3"/>
    <property type="match status" value="1"/>
</dbReference>
<dbReference type="Gene3D" id="3.30.360.10">
    <property type="entry name" value="Dihydrodipicolinate Reductase, domain 2"/>
    <property type="match status" value="1"/>
</dbReference>